<sequence length="46" mass="5412">MDWEKLTNGGLGEFHRYPRRDRRNRTVPILLVLAIAVALAVGYWMR</sequence>
<protein>
    <submittedName>
        <fullName evidence="2">Uncharacterized protein</fullName>
    </submittedName>
</protein>
<name>A0A1C3VET2_9BURK</name>
<keyword evidence="1" id="KW-1133">Transmembrane helix</keyword>
<dbReference type="AlphaFoldDB" id="A0A1C3VET2"/>
<dbReference type="RefSeq" id="WP_165835173.1">
    <property type="nucleotide sequence ID" value="NZ_FMAD01000008.1"/>
</dbReference>
<organism evidence="2 3">
    <name type="scientific">Cupriavidus alkaliphilus</name>
    <dbReference type="NCBI Taxonomy" id="942866"/>
    <lineage>
        <taxon>Bacteria</taxon>
        <taxon>Pseudomonadati</taxon>
        <taxon>Pseudomonadota</taxon>
        <taxon>Betaproteobacteria</taxon>
        <taxon>Burkholderiales</taxon>
        <taxon>Burkholderiaceae</taxon>
        <taxon>Cupriavidus</taxon>
    </lineage>
</organism>
<keyword evidence="1" id="KW-0472">Membrane</keyword>
<keyword evidence="1" id="KW-0812">Transmembrane</keyword>
<evidence type="ECO:0000256" key="1">
    <source>
        <dbReference type="SAM" id="Phobius"/>
    </source>
</evidence>
<evidence type="ECO:0000313" key="3">
    <source>
        <dbReference type="Proteomes" id="UP000578036"/>
    </source>
</evidence>
<proteinExistence type="predicted"/>
<evidence type="ECO:0000313" key="2">
    <source>
        <dbReference type="EMBL" id="MBB3007204.1"/>
    </source>
</evidence>
<gene>
    <name evidence="2" type="ORF">FHX61_001852</name>
</gene>
<feature type="transmembrane region" description="Helical" evidence="1">
    <location>
        <begin position="26"/>
        <end position="45"/>
    </location>
</feature>
<dbReference type="EMBL" id="JACHWF010000002">
    <property type="protein sequence ID" value="MBB3007204.1"/>
    <property type="molecule type" value="Genomic_DNA"/>
</dbReference>
<accession>A0A1C3VET2</accession>
<comment type="caution">
    <text evidence="2">The sequence shown here is derived from an EMBL/GenBank/DDBJ whole genome shotgun (WGS) entry which is preliminary data.</text>
</comment>
<reference evidence="2 3" key="1">
    <citation type="submission" date="2020-08" db="EMBL/GenBank/DDBJ databases">
        <title>Genomic Encyclopedia of Type Strains, Phase IV (KMG-V): Genome sequencing to study the core and pangenomes of soil and plant-associated prokaryotes.</title>
        <authorList>
            <person name="Whitman W."/>
        </authorList>
    </citation>
    <scope>NUCLEOTIDE SEQUENCE [LARGE SCALE GENOMIC DNA]</scope>
    <source>
        <strain evidence="2 3">SLV-2362</strain>
    </source>
</reference>
<keyword evidence="3" id="KW-1185">Reference proteome</keyword>
<dbReference type="Proteomes" id="UP000578036">
    <property type="component" value="Unassembled WGS sequence"/>
</dbReference>